<evidence type="ECO:0000313" key="3">
    <source>
        <dbReference type="Proteomes" id="UP000077266"/>
    </source>
</evidence>
<gene>
    <name evidence="2" type="ORF">EXIGLDRAFT_243737</name>
</gene>
<feature type="region of interest" description="Disordered" evidence="1">
    <location>
        <begin position="1"/>
        <end position="95"/>
    </location>
</feature>
<feature type="compositionally biased region" description="Basic and acidic residues" evidence="1">
    <location>
        <begin position="224"/>
        <end position="237"/>
    </location>
</feature>
<feature type="compositionally biased region" description="Low complexity" evidence="1">
    <location>
        <begin position="24"/>
        <end position="62"/>
    </location>
</feature>
<feature type="compositionally biased region" description="Basic and acidic residues" evidence="1">
    <location>
        <begin position="169"/>
        <end position="182"/>
    </location>
</feature>
<reference evidence="2 3" key="1">
    <citation type="journal article" date="2016" name="Mol. Biol. Evol.">
        <title>Comparative Genomics of Early-Diverging Mushroom-Forming Fungi Provides Insights into the Origins of Lignocellulose Decay Capabilities.</title>
        <authorList>
            <person name="Nagy L.G."/>
            <person name="Riley R."/>
            <person name="Tritt A."/>
            <person name="Adam C."/>
            <person name="Daum C."/>
            <person name="Floudas D."/>
            <person name="Sun H."/>
            <person name="Yadav J.S."/>
            <person name="Pangilinan J."/>
            <person name="Larsson K.H."/>
            <person name="Matsuura K."/>
            <person name="Barry K."/>
            <person name="Labutti K."/>
            <person name="Kuo R."/>
            <person name="Ohm R.A."/>
            <person name="Bhattacharya S.S."/>
            <person name="Shirouzu T."/>
            <person name="Yoshinaga Y."/>
            <person name="Martin F.M."/>
            <person name="Grigoriev I.V."/>
            <person name="Hibbett D.S."/>
        </authorList>
    </citation>
    <scope>NUCLEOTIDE SEQUENCE [LARGE SCALE GENOMIC DNA]</scope>
    <source>
        <strain evidence="2 3">HHB12029</strain>
    </source>
</reference>
<keyword evidence="3" id="KW-1185">Reference proteome</keyword>
<dbReference type="OrthoDB" id="3367070at2759"/>
<dbReference type="STRING" id="1314781.A0A165Q8M5"/>
<feature type="region of interest" description="Disordered" evidence="1">
    <location>
        <begin position="219"/>
        <end position="320"/>
    </location>
</feature>
<proteinExistence type="predicted"/>
<feature type="region of interest" description="Disordered" evidence="1">
    <location>
        <begin position="151"/>
        <end position="182"/>
    </location>
</feature>
<name>A0A165Q8M5_EXIGL</name>
<accession>A0A165Q8M5</accession>
<evidence type="ECO:0000313" key="2">
    <source>
        <dbReference type="EMBL" id="KZW03245.1"/>
    </source>
</evidence>
<sequence length="351" mass="38437">MLTPPSPEYRRLRREYHPVSPHQPALASLLTPPAADSSGQPHGSTRAPSVRSSRSVSTAMSSLFRRATTTRSNSQESLAQSAVSAPPFDTTSVRSGRQSISLHTKQATQPAITVTSSNLSMRLLRQHSYASMQSETSSATQADAVSMISRRTGHRSMKSRGPPSSFNVRFHDNSPPDEHPHDQATLMAMSSAEIRQEIARVEAEGKRLLDAFSGLELSTMAKQQNRDDPRPGARGLERSPSTWTLVPSDAASGVVPSSSASAVGTPSRKHRLKLNGYRSNDSLRGSSSHLPLPQSRMSTAIPEDGDGPEGEVDDIRRKRDEVRARYERKVEYLHAMLRGAEIREKLAKKKK</sequence>
<dbReference type="InParanoid" id="A0A165Q8M5"/>
<evidence type="ECO:0000256" key="1">
    <source>
        <dbReference type="SAM" id="MobiDB-lite"/>
    </source>
</evidence>
<feature type="compositionally biased region" description="Polar residues" evidence="1">
    <location>
        <begin position="67"/>
        <end position="95"/>
    </location>
</feature>
<dbReference type="EMBL" id="KV425884">
    <property type="protein sequence ID" value="KZW03245.1"/>
    <property type="molecule type" value="Genomic_DNA"/>
</dbReference>
<dbReference type="Proteomes" id="UP000077266">
    <property type="component" value="Unassembled WGS sequence"/>
</dbReference>
<feature type="compositionally biased region" description="Low complexity" evidence="1">
    <location>
        <begin position="246"/>
        <end position="266"/>
    </location>
</feature>
<dbReference type="AlphaFoldDB" id="A0A165Q8M5"/>
<organism evidence="2 3">
    <name type="scientific">Exidia glandulosa HHB12029</name>
    <dbReference type="NCBI Taxonomy" id="1314781"/>
    <lineage>
        <taxon>Eukaryota</taxon>
        <taxon>Fungi</taxon>
        <taxon>Dikarya</taxon>
        <taxon>Basidiomycota</taxon>
        <taxon>Agaricomycotina</taxon>
        <taxon>Agaricomycetes</taxon>
        <taxon>Auriculariales</taxon>
        <taxon>Exidiaceae</taxon>
        <taxon>Exidia</taxon>
    </lineage>
</organism>
<protein>
    <submittedName>
        <fullName evidence="2">Uncharacterized protein</fullName>
    </submittedName>
</protein>
<feature type="compositionally biased region" description="Polar residues" evidence="1">
    <location>
        <begin position="277"/>
        <end position="289"/>
    </location>
</feature>
<feature type="compositionally biased region" description="Acidic residues" evidence="1">
    <location>
        <begin position="303"/>
        <end position="312"/>
    </location>
</feature>